<comment type="subcellular location">
    <subcellularLocation>
        <location evidence="1">Membrane</location>
        <topology evidence="1">Multi-pass membrane protein</topology>
    </subcellularLocation>
</comment>
<proteinExistence type="inferred from homology"/>
<evidence type="ECO:0000259" key="10">
    <source>
        <dbReference type="Pfam" id="PF01694"/>
    </source>
</evidence>
<dbReference type="EMBL" id="CP031035">
    <property type="protein sequence ID" value="QDZ18593.1"/>
    <property type="molecule type" value="Genomic_DNA"/>
</dbReference>
<evidence type="ECO:0000256" key="5">
    <source>
        <dbReference type="ARBA" id="ARBA00022801"/>
    </source>
</evidence>
<dbReference type="PANTHER" id="PTHR43066">
    <property type="entry name" value="RHOMBOID-RELATED PROTEIN"/>
    <property type="match status" value="1"/>
</dbReference>
<dbReference type="AlphaFoldDB" id="A0A5B8MDS9"/>
<sequence length="288" mass="31576">MYSARRRPGGGRSGRQGQQNYYLAISLFAQLARRLNELDKKPPVTVLLLGLNCVAYYGNSFVPGIMDFLPTVGEACLRPERLVRGESWLALFNPVRMIFSPILHGSEQHLFHNMMSLVNKGVQLELKHKPAAFALMTGFLALGSSSLYIVLSHLGEVMLGMRPSCAIGFSAILFGFKVIATLDSGRGGGQGQSFFGLHVPQGVYLSWLELVTIQMAYPQASFLGHLCGILCGWTYHALFMGKAGPGRGSFFNTFRSRARFHGSGTTGEGSTGRPSPSYARTQRTRKFN</sequence>
<keyword evidence="3" id="KW-0645">Protease</keyword>
<reference evidence="12 13" key="1">
    <citation type="submission" date="2018-07" db="EMBL/GenBank/DDBJ databases">
        <title>The complete nuclear genome of the prasinophyte Chloropicon primus (CCMP1205).</title>
        <authorList>
            <person name="Pombert J.-F."/>
            <person name="Otis C."/>
            <person name="Turmel M."/>
            <person name="Lemieux C."/>
        </authorList>
    </citation>
    <scope>NUCLEOTIDE SEQUENCE [LARGE SCALE GENOMIC DNA]</scope>
    <source>
        <strain evidence="12 13">CCMP1205</strain>
    </source>
</reference>
<keyword evidence="13" id="KW-1185">Reference proteome</keyword>
<dbReference type="GO" id="GO:0016020">
    <property type="term" value="C:membrane"/>
    <property type="evidence" value="ECO:0007669"/>
    <property type="project" value="UniProtKB-SubCell"/>
</dbReference>
<evidence type="ECO:0000313" key="11">
    <source>
        <dbReference type="EMBL" id="CAD9716909.1"/>
    </source>
</evidence>
<reference evidence="11" key="2">
    <citation type="submission" date="2021-01" db="EMBL/GenBank/DDBJ databases">
        <authorList>
            <person name="Corre E."/>
            <person name="Pelletier E."/>
            <person name="Niang G."/>
            <person name="Scheremetjew M."/>
            <person name="Finn R."/>
            <person name="Kale V."/>
            <person name="Holt S."/>
            <person name="Cochrane G."/>
            <person name="Meng A."/>
            <person name="Brown T."/>
            <person name="Cohen L."/>
        </authorList>
    </citation>
    <scope>NUCLEOTIDE SEQUENCE</scope>
    <source>
        <strain evidence="11">CCMP1205</strain>
    </source>
</reference>
<dbReference type="InterPro" id="IPR022764">
    <property type="entry name" value="Peptidase_S54_rhomboid_dom"/>
</dbReference>
<evidence type="ECO:0000256" key="9">
    <source>
        <dbReference type="SAM" id="Phobius"/>
    </source>
</evidence>
<name>A0A5B8MDS9_9CHLO</name>
<dbReference type="InterPro" id="IPR035952">
    <property type="entry name" value="Rhomboid-like_sf"/>
</dbReference>
<evidence type="ECO:0000256" key="1">
    <source>
        <dbReference type="ARBA" id="ARBA00004141"/>
    </source>
</evidence>
<dbReference type="OrthoDB" id="10257275at2759"/>
<evidence type="ECO:0000256" key="2">
    <source>
        <dbReference type="ARBA" id="ARBA00009045"/>
    </source>
</evidence>
<dbReference type="GO" id="GO:0006508">
    <property type="term" value="P:proteolysis"/>
    <property type="evidence" value="ECO:0007669"/>
    <property type="project" value="UniProtKB-KW"/>
</dbReference>
<evidence type="ECO:0000313" key="13">
    <source>
        <dbReference type="Proteomes" id="UP000316726"/>
    </source>
</evidence>
<evidence type="ECO:0000256" key="4">
    <source>
        <dbReference type="ARBA" id="ARBA00022692"/>
    </source>
</evidence>
<gene>
    <name evidence="12" type="ORF">A3770_02p11110</name>
    <name evidence="11" type="ORF">CPRI1469_LOCUS5769</name>
</gene>
<feature type="transmembrane region" description="Helical" evidence="9">
    <location>
        <begin position="131"/>
        <end position="151"/>
    </location>
</feature>
<evidence type="ECO:0000313" key="12">
    <source>
        <dbReference type="EMBL" id="QDZ18593.1"/>
    </source>
</evidence>
<dbReference type="GO" id="GO:0004252">
    <property type="term" value="F:serine-type endopeptidase activity"/>
    <property type="evidence" value="ECO:0007669"/>
    <property type="project" value="InterPro"/>
</dbReference>
<evidence type="ECO:0000256" key="3">
    <source>
        <dbReference type="ARBA" id="ARBA00022670"/>
    </source>
</evidence>
<evidence type="ECO:0000256" key="7">
    <source>
        <dbReference type="ARBA" id="ARBA00023136"/>
    </source>
</evidence>
<keyword evidence="6 9" id="KW-1133">Transmembrane helix</keyword>
<evidence type="ECO:0000256" key="6">
    <source>
        <dbReference type="ARBA" id="ARBA00022989"/>
    </source>
</evidence>
<keyword evidence="5" id="KW-0378">Hydrolase</keyword>
<dbReference type="PANTHER" id="PTHR43066:SF1">
    <property type="entry name" value="RHOMBOID PROTEIN 2"/>
    <property type="match status" value="1"/>
</dbReference>
<keyword evidence="7 9" id="KW-0472">Membrane</keyword>
<dbReference type="Pfam" id="PF01694">
    <property type="entry name" value="Rhomboid"/>
    <property type="match status" value="1"/>
</dbReference>
<feature type="region of interest" description="Disordered" evidence="8">
    <location>
        <begin position="261"/>
        <end position="288"/>
    </location>
</feature>
<protein>
    <submittedName>
        <fullName evidence="12">Rhomboid domain-containing protein</fullName>
    </submittedName>
</protein>
<evidence type="ECO:0000256" key="8">
    <source>
        <dbReference type="SAM" id="MobiDB-lite"/>
    </source>
</evidence>
<feature type="domain" description="Peptidase S54 rhomboid" evidence="10">
    <location>
        <begin position="95"/>
        <end position="240"/>
    </location>
</feature>
<comment type="similarity">
    <text evidence="2">Belongs to the peptidase S54 family.</text>
</comment>
<organism evidence="12 13">
    <name type="scientific">Chloropicon primus</name>
    <dbReference type="NCBI Taxonomy" id="1764295"/>
    <lineage>
        <taxon>Eukaryota</taxon>
        <taxon>Viridiplantae</taxon>
        <taxon>Chlorophyta</taxon>
        <taxon>Chloropicophyceae</taxon>
        <taxon>Chloropicales</taxon>
        <taxon>Chloropicaceae</taxon>
        <taxon>Chloropicon</taxon>
    </lineage>
</organism>
<accession>A0A5B8MDS9</accession>
<dbReference type="EMBL" id="HBHL01008708">
    <property type="protein sequence ID" value="CAD9716909.1"/>
    <property type="molecule type" value="Transcribed_RNA"/>
</dbReference>
<keyword evidence="4 9" id="KW-0812">Transmembrane</keyword>
<dbReference type="SUPFAM" id="SSF144091">
    <property type="entry name" value="Rhomboid-like"/>
    <property type="match status" value="1"/>
</dbReference>
<dbReference type="Proteomes" id="UP000316726">
    <property type="component" value="Chromosome 2"/>
</dbReference>
<dbReference type="Gene3D" id="1.20.1540.10">
    <property type="entry name" value="Rhomboid-like"/>
    <property type="match status" value="1"/>
</dbReference>